<proteinExistence type="predicted"/>
<protein>
    <submittedName>
        <fullName evidence="1">Uncharacterized protein</fullName>
    </submittedName>
</protein>
<organism evidence="1 2">
    <name type="scientific">Nephila pilipes</name>
    <name type="common">Giant wood spider</name>
    <name type="synonym">Nephila maculata</name>
    <dbReference type="NCBI Taxonomy" id="299642"/>
    <lineage>
        <taxon>Eukaryota</taxon>
        <taxon>Metazoa</taxon>
        <taxon>Ecdysozoa</taxon>
        <taxon>Arthropoda</taxon>
        <taxon>Chelicerata</taxon>
        <taxon>Arachnida</taxon>
        <taxon>Araneae</taxon>
        <taxon>Araneomorphae</taxon>
        <taxon>Entelegynae</taxon>
        <taxon>Araneoidea</taxon>
        <taxon>Nephilidae</taxon>
        <taxon>Nephila</taxon>
    </lineage>
</organism>
<name>A0A8X6NXT2_NEPPI</name>
<sequence length="101" mass="11758">MDRACIINRRKLWLVKEKQDDLRRDLGCCQLVWSGCRWRERRKGIQGYCCYECEQGHTVLLSTALLQLKSFQDTNAQCGKKQILAQPYDGQYLKKLLGCAT</sequence>
<comment type="caution">
    <text evidence="1">The sequence shown here is derived from an EMBL/GenBank/DDBJ whole genome shotgun (WGS) entry which is preliminary data.</text>
</comment>
<dbReference type="AlphaFoldDB" id="A0A8X6NXT2"/>
<accession>A0A8X6NXT2</accession>
<gene>
    <name evidence="1" type="ORF">NPIL_91491</name>
</gene>
<evidence type="ECO:0000313" key="2">
    <source>
        <dbReference type="Proteomes" id="UP000887013"/>
    </source>
</evidence>
<keyword evidence="2" id="KW-1185">Reference proteome</keyword>
<dbReference type="Proteomes" id="UP000887013">
    <property type="component" value="Unassembled WGS sequence"/>
</dbReference>
<dbReference type="EMBL" id="BMAW01014000">
    <property type="protein sequence ID" value="GFT36909.1"/>
    <property type="molecule type" value="Genomic_DNA"/>
</dbReference>
<evidence type="ECO:0000313" key="1">
    <source>
        <dbReference type="EMBL" id="GFT36909.1"/>
    </source>
</evidence>
<reference evidence="1" key="1">
    <citation type="submission" date="2020-08" db="EMBL/GenBank/DDBJ databases">
        <title>Multicomponent nature underlies the extraordinary mechanical properties of spider dragline silk.</title>
        <authorList>
            <person name="Kono N."/>
            <person name="Nakamura H."/>
            <person name="Mori M."/>
            <person name="Yoshida Y."/>
            <person name="Ohtoshi R."/>
            <person name="Malay A.D."/>
            <person name="Moran D.A.P."/>
            <person name="Tomita M."/>
            <person name="Numata K."/>
            <person name="Arakawa K."/>
        </authorList>
    </citation>
    <scope>NUCLEOTIDE SEQUENCE</scope>
</reference>